<protein>
    <submittedName>
        <fullName evidence="1">Uncharacterized protein</fullName>
    </submittedName>
</protein>
<proteinExistence type="predicted"/>
<dbReference type="PANTHER" id="PTHR46409">
    <property type="entry name" value="HTH PSQ-TYPE DOMAIN-CONTAINING PROTEIN"/>
    <property type="match status" value="1"/>
</dbReference>
<dbReference type="Proteomes" id="UP001160148">
    <property type="component" value="Unassembled WGS sequence"/>
</dbReference>
<organism evidence="1 2">
    <name type="scientific">Macrosiphum euphorbiae</name>
    <name type="common">potato aphid</name>
    <dbReference type="NCBI Taxonomy" id="13131"/>
    <lineage>
        <taxon>Eukaryota</taxon>
        <taxon>Metazoa</taxon>
        <taxon>Ecdysozoa</taxon>
        <taxon>Arthropoda</taxon>
        <taxon>Hexapoda</taxon>
        <taxon>Insecta</taxon>
        <taxon>Pterygota</taxon>
        <taxon>Neoptera</taxon>
        <taxon>Paraneoptera</taxon>
        <taxon>Hemiptera</taxon>
        <taxon>Sternorrhyncha</taxon>
        <taxon>Aphidomorpha</taxon>
        <taxon>Aphidoidea</taxon>
        <taxon>Aphididae</taxon>
        <taxon>Macrosiphini</taxon>
        <taxon>Macrosiphum</taxon>
    </lineage>
</organism>
<keyword evidence="2" id="KW-1185">Reference proteome</keyword>
<gene>
    <name evidence="1" type="ORF">MEUPH1_LOCUS3046</name>
</gene>
<accession>A0AAV0VSE2</accession>
<dbReference type="EMBL" id="CARXXK010000001">
    <property type="protein sequence ID" value="CAI6346102.1"/>
    <property type="molecule type" value="Genomic_DNA"/>
</dbReference>
<evidence type="ECO:0000313" key="2">
    <source>
        <dbReference type="Proteomes" id="UP001160148"/>
    </source>
</evidence>
<evidence type="ECO:0000313" key="1">
    <source>
        <dbReference type="EMBL" id="CAI6346102.1"/>
    </source>
</evidence>
<dbReference type="AlphaFoldDB" id="A0AAV0VSE2"/>
<sequence length="86" mass="9618">MNNFSTAKLADYFNQNELPRLPILNYPCHTQSVECIVQEVGKASKMACGFEARDGLVLSKISHGKLMPSLRTKADYKISIEEKSIV</sequence>
<dbReference type="PANTHER" id="PTHR46409:SF1">
    <property type="entry name" value="HTH PSQ-TYPE DOMAIN-CONTAINING PROTEIN"/>
    <property type="match status" value="1"/>
</dbReference>
<reference evidence="1 2" key="1">
    <citation type="submission" date="2023-01" db="EMBL/GenBank/DDBJ databases">
        <authorList>
            <person name="Whitehead M."/>
        </authorList>
    </citation>
    <scope>NUCLEOTIDE SEQUENCE [LARGE SCALE GENOMIC DNA]</scope>
</reference>
<name>A0AAV0VSE2_9HEMI</name>
<comment type="caution">
    <text evidence="1">The sequence shown here is derived from an EMBL/GenBank/DDBJ whole genome shotgun (WGS) entry which is preliminary data.</text>
</comment>